<dbReference type="GeneID" id="5142481"/>
<dbReference type="RefSeq" id="YP_453613.1">
    <property type="nucleotide sequence ID" value="NC_007709.1"/>
</dbReference>
<evidence type="ECO:0000313" key="1">
    <source>
        <dbReference type="EMBL" id="BAE72760.1"/>
    </source>
</evidence>
<dbReference type="EMBL" id="AP008979">
    <property type="protein sequence ID" value="BAE72760.1"/>
    <property type="molecule type" value="Genomic_DNA"/>
</dbReference>
<sequence>MADDQDAALAHFDKVEANKAGSSAPEAVSVTVEDF</sequence>
<proteinExistence type="predicted"/>
<organism evidence="1 2">
    <name type="scientific">Xanthomonas phage OP1</name>
    <dbReference type="NCBI Taxonomy" id="2994040"/>
    <lineage>
        <taxon>Viruses</taxon>
        <taxon>Duplodnaviria</taxon>
        <taxon>Heunggongvirae</taxon>
        <taxon>Uroviricota</taxon>
        <taxon>Caudoviricetes</taxon>
        <taxon>Xipdecavirus</taxon>
        <taxon>Xipdecavirus OP1</taxon>
    </lineage>
</organism>
<accession>Q2NPD6</accession>
<reference evidence="2" key="2">
    <citation type="journal article" date="2006" name="J. Gen. Plant Pathol.">
        <title>Bacteriophage OP1, lytic for Xanthomonas oryzae pv. oryzae, changes its host range by duplication and deletion of the small domain in the deduced tail fiber gene..</title>
        <authorList>
            <person name="Inoue Y."/>
            <person name="Matsuura T."/>
            <person name="Ohara T."/>
            <person name="Azegami K."/>
        </authorList>
    </citation>
    <scope>NUCLEOTIDE SEQUENCE [LARGE SCALE GENOMIC DNA]</scope>
</reference>
<reference evidence="1 2" key="1">
    <citation type="journal article" date="2006" name="J. Gen. Plant Pathol.">
        <title>Bacteriophage OP1, lytic for Xanthomonas oryzae pv. oryzae, changes its host range by duplication and deletion of the small domain in the deduced tail fiber gene.</title>
        <authorList>
            <person name="Inoue Y."/>
            <person name="Matsuura T."/>
            <person name="Ohara T."/>
            <person name="Azegami K."/>
        </authorList>
    </citation>
    <scope>NUCLEOTIDE SEQUENCE [LARGE SCALE GENOMIC DNA]</scope>
</reference>
<dbReference type="KEGG" id="vg:5142481"/>
<evidence type="ECO:0000313" key="2">
    <source>
        <dbReference type="Proteomes" id="UP000002079"/>
    </source>
</evidence>
<keyword evidence="2" id="KW-1185">Reference proteome</keyword>
<protein>
    <submittedName>
        <fullName evidence="1">Uncharacterized protein</fullName>
    </submittedName>
</protein>
<dbReference type="Proteomes" id="UP000002079">
    <property type="component" value="Segment"/>
</dbReference>
<name>Q2NPD6_9CAUD</name>